<accession>A0ABP9WYE9</accession>
<feature type="transmembrane region" description="Helical" evidence="1">
    <location>
        <begin position="96"/>
        <end position="115"/>
    </location>
</feature>
<comment type="caution">
    <text evidence="2">The sequence shown here is derived from an EMBL/GenBank/DDBJ whole genome shotgun (WGS) entry which is preliminary data.</text>
</comment>
<keyword evidence="1" id="KW-0472">Membrane</keyword>
<name>A0ABP9WYE9_9CHLR</name>
<keyword evidence="1" id="KW-1133">Transmembrane helix</keyword>
<gene>
    <name evidence="2" type="ORF">Hgul01_02021</name>
</gene>
<keyword evidence="1" id="KW-0812">Transmembrane</keyword>
<evidence type="ECO:0000313" key="3">
    <source>
        <dbReference type="Proteomes" id="UP001428290"/>
    </source>
</evidence>
<dbReference type="EMBL" id="BAABRU010000006">
    <property type="protein sequence ID" value="GAA5528224.1"/>
    <property type="molecule type" value="Genomic_DNA"/>
</dbReference>
<organism evidence="2 3">
    <name type="scientific">Herpetosiphon gulosus</name>
    <dbReference type="NCBI Taxonomy" id="1973496"/>
    <lineage>
        <taxon>Bacteria</taxon>
        <taxon>Bacillati</taxon>
        <taxon>Chloroflexota</taxon>
        <taxon>Chloroflexia</taxon>
        <taxon>Herpetosiphonales</taxon>
        <taxon>Herpetosiphonaceae</taxon>
        <taxon>Herpetosiphon</taxon>
    </lineage>
</organism>
<evidence type="ECO:0000313" key="2">
    <source>
        <dbReference type="EMBL" id="GAA5528224.1"/>
    </source>
</evidence>
<evidence type="ECO:0000256" key="1">
    <source>
        <dbReference type="SAM" id="Phobius"/>
    </source>
</evidence>
<feature type="transmembrane region" description="Helical" evidence="1">
    <location>
        <begin position="39"/>
        <end position="57"/>
    </location>
</feature>
<protein>
    <submittedName>
        <fullName evidence="2">Uncharacterized protein</fullName>
    </submittedName>
</protein>
<feature type="transmembrane region" description="Helical" evidence="1">
    <location>
        <begin position="69"/>
        <end position="90"/>
    </location>
</feature>
<dbReference type="RefSeq" id="WP_345721834.1">
    <property type="nucleotide sequence ID" value="NZ_BAABRU010000006.1"/>
</dbReference>
<dbReference type="Proteomes" id="UP001428290">
    <property type="component" value="Unassembled WGS sequence"/>
</dbReference>
<keyword evidence="3" id="KW-1185">Reference proteome</keyword>
<sequence>MRTVNHPTNKRWSLLIARVLNALSFGLILMLFYPSLQSNQLYAVLGLVVAIGMLWLTKRLTSNPAEYQARGIYLHVAIVLSLLVIGFGLGFSSLQLLGGCLIWAVVGLVDGAIRLRKQAL</sequence>
<proteinExistence type="predicted"/>
<reference evidence="2 3" key="1">
    <citation type="submission" date="2024-02" db="EMBL/GenBank/DDBJ databases">
        <title>Herpetosiphon gulosus NBRC 112829.</title>
        <authorList>
            <person name="Ichikawa N."/>
            <person name="Katano-Makiyama Y."/>
            <person name="Hidaka K."/>
        </authorList>
    </citation>
    <scope>NUCLEOTIDE SEQUENCE [LARGE SCALE GENOMIC DNA]</scope>
    <source>
        <strain evidence="2 3">NBRC 112829</strain>
    </source>
</reference>
<feature type="transmembrane region" description="Helical" evidence="1">
    <location>
        <begin position="12"/>
        <end position="33"/>
    </location>
</feature>